<dbReference type="GO" id="GO:0006310">
    <property type="term" value="P:DNA recombination"/>
    <property type="evidence" value="ECO:0007669"/>
    <property type="project" value="UniProtKB-KW"/>
</dbReference>
<dbReference type="PANTHER" id="PTHR30349:SF64">
    <property type="entry name" value="PROPHAGE INTEGRASE INTD-RELATED"/>
    <property type="match status" value="1"/>
</dbReference>
<keyword evidence="8" id="KW-1179">Viral genome integration</keyword>
<evidence type="ECO:0000256" key="2">
    <source>
        <dbReference type="ARBA" id="ARBA00016082"/>
    </source>
</evidence>
<dbReference type="GO" id="GO:0075713">
    <property type="term" value="P:establishment of integrated proviral latency"/>
    <property type="evidence" value="ECO:0007669"/>
    <property type="project" value="UniProtKB-KW"/>
</dbReference>
<sequence>MAKRGNGEGSIFYSEKLNRWVGQFTAGRKVDGKLNRKSVYGKTRKEVKDKMNKALVDVNKGLFIDKQDITFKELIENYISYKYDTNQISDRSFLRNQETLKQIIKCDSAFANKNIQKITTEDIKHFLTTITIYSDSSIKKMYSMMNKAFKIAMSEKYIIFNPTNSEIIKKPNSDKENKKIEALTVEEQRNLINVLDLNSKYDLIILMQLYTGMRIGEVLALKKEDIDINNNKIYIQRTLTRNKNDKVILGNKTKTENSVRNITINSSIHIILSNAFKIDSHNKYGLLFYDDEEDNFISPNELNSYLQRLNKKYSIAKHIHTHMLRHTYATRCIESGMSAKVLQKKLGHKNITTTMDTYASVFEKFQLQEDDKFNAYLDKENIGLH</sequence>
<dbReference type="GO" id="GO:0003677">
    <property type="term" value="F:DNA binding"/>
    <property type="evidence" value="ECO:0007669"/>
    <property type="project" value="UniProtKB-UniRule"/>
</dbReference>
<dbReference type="EMBL" id="BK032581">
    <property type="protein sequence ID" value="DAF49378.1"/>
    <property type="molecule type" value="Genomic_DNA"/>
</dbReference>
<keyword evidence="6 9" id="KW-0238">DNA-binding</keyword>
<organism evidence="12">
    <name type="scientific">Myoviridae sp. ct8mY9</name>
    <dbReference type="NCBI Taxonomy" id="2827664"/>
    <lineage>
        <taxon>Viruses</taxon>
        <taxon>Duplodnaviria</taxon>
        <taxon>Heunggongvirae</taxon>
        <taxon>Uroviricota</taxon>
        <taxon>Caudoviricetes</taxon>
    </lineage>
</organism>
<reference evidence="12" key="1">
    <citation type="journal article" date="2021" name="Proc. Natl. Acad. Sci. U.S.A.">
        <title>A Catalog of Tens of Thousands of Viruses from Human Metagenomes Reveals Hidden Associations with Chronic Diseases.</title>
        <authorList>
            <person name="Tisza M.J."/>
            <person name="Buck C.B."/>
        </authorList>
    </citation>
    <scope>NUCLEOTIDE SEQUENCE</scope>
    <source>
        <strain evidence="12">Ct8mY9</strain>
    </source>
</reference>
<evidence type="ECO:0000259" key="10">
    <source>
        <dbReference type="PROSITE" id="PS51898"/>
    </source>
</evidence>
<evidence type="ECO:0000256" key="6">
    <source>
        <dbReference type="ARBA" id="ARBA00023125"/>
    </source>
</evidence>
<dbReference type="CDD" id="cd01189">
    <property type="entry name" value="INT_ICEBs1_C_like"/>
    <property type="match status" value="1"/>
</dbReference>
<dbReference type="InterPro" id="IPR010998">
    <property type="entry name" value="Integrase_recombinase_N"/>
</dbReference>
<keyword evidence="5" id="KW-0229">DNA integration</keyword>
<comment type="similarity">
    <text evidence="1">Belongs to the 'phage' integrase family.</text>
</comment>
<keyword evidence="4" id="KW-0378">Hydrolase</keyword>
<accession>A0A8S5SFI1</accession>
<protein>
    <recommendedName>
        <fullName evidence="2">Integrase</fullName>
    </recommendedName>
</protein>
<evidence type="ECO:0000256" key="4">
    <source>
        <dbReference type="ARBA" id="ARBA00022801"/>
    </source>
</evidence>
<dbReference type="InterPro" id="IPR011010">
    <property type="entry name" value="DNA_brk_join_enz"/>
</dbReference>
<evidence type="ECO:0000259" key="11">
    <source>
        <dbReference type="PROSITE" id="PS51900"/>
    </source>
</evidence>
<dbReference type="Pfam" id="PF00589">
    <property type="entry name" value="Phage_integrase"/>
    <property type="match status" value="1"/>
</dbReference>
<feature type="domain" description="Core-binding (CB)" evidence="11">
    <location>
        <begin position="69"/>
        <end position="153"/>
    </location>
</feature>
<dbReference type="InterPro" id="IPR013762">
    <property type="entry name" value="Integrase-like_cat_sf"/>
</dbReference>
<proteinExistence type="inferred from homology"/>
<evidence type="ECO:0000313" key="12">
    <source>
        <dbReference type="EMBL" id="DAF49378.1"/>
    </source>
</evidence>
<dbReference type="GO" id="GO:0015074">
    <property type="term" value="P:DNA integration"/>
    <property type="evidence" value="ECO:0007669"/>
    <property type="project" value="UniProtKB-KW"/>
</dbReference>
<dbReference type="InterPro" id="IPR050090">
    <property type="entry name" value="Tyrosine_recombinase_XerCD"/>
</dbReference>
<dbReference type="GO" id="GO:0016787">
    <property type="term" value="F:hydrolase activity"/>
    <property type="evidence" value="ECO:0007669"/>
    <property type="project" value="UniProtKB-KW"/>
</dbReference>
<dbReference type="InterPro" id="IPR044068">
    <property type="entry name" value="CB"/>
</dbReference>
<dbReference type="InterPro" id="IPR002104">
    <property type="entry name" value="Integrase_catalytic"/>
</dbReference>
<name>A0A8S5SFI1_9CAUD</name>
<dbReference type="PROSITE" id="PS51900">
    <property type="entry name" value="CB"/>
    <property type="match status" value="1"/>
</dbReference>
<dbReference type="PROSITE" id="PS51898">
    <property type="entry name" value="TYR_RECOMBINASE"/>
    <property type="match status" value="1"/>
</dbReference>
<feature type="domain" description="Tyr recombinase" evidence="10">
    <location>
        <begin position="178"/>
        <end position="371"/>
    </location>
</feature>
<dbReference type="SUPFAM" id="SSF56349">
    <property type="entry name" value="DNA breaking-rejoining enzymes"/>
    <property type="match status" value="1"/>
</dbReference>
<evidence type="ECO:0000256" key="1">
    <source>
        <dbReference type="ARBA" id="ARBA00008857"/>
    </source>
</evidence>
<evidence type="ECO:0000256" key="3">
    <source>
        <dbReference type="ARBA" id="ARBA00022679"/>
    </source>
</evidence>
<dbReference type="GO" id="GO:0016740">
    <property type="term" value="F:transferase activity"/>
    <property type="evidence" value="ECO:0007669"/>
    <property type="project" value="UniProtKB-KW"/>
</dbReference>
<keyword evidence="7" id="KW-0233">DNA recombination</keyword>
<keyword evidence="3" id="KW-0808">Transferase</keyword>
<dbReference type="Gene3D" id="1.10.443.10">
    <property type="entry name" value="Intergrase catalytic core"/>
    <property type="match status" value="1"/>
</dbReference>
<dbReference type="Gene3D" id="1.10.150.130">
    <property type="match status" value="1"/>
</dbReference>
<dbReference type="PANTHER" id="PTHR30349">
    <property type="entry name" value="PHAGE INTEGRASE-RELATED"/>
    <property type="match status" value="1"/>
</dbReference>
<evidence type="ECO:0000256" key="7">
    <source>
        <dbReference type="ARBA" id="ARBA00023172"/>
    </source>
</evidence>
<keyword evidence="8" id="KW-1160">Virus entry into host cell</keyword>
<evidence type="ECO:0000256" key="9">
    <source>
        <dbReference type="PROSITE-ProRule" id="PRU01248"/>
    </source>
</evidence>
<evidence type="ECO:0000256" key="5">
    <source>
        <dbReference type="ARBA" id="ARBA00022908"/>
    </source>
</evidence>
<dbReference type="GO" id="GO:0044826">
    <property type="term" value="P:viral genome integration into host DNA"/>
    <property type="evidence" value="ECO:0007669"/>
    <property type="project" value="UniProtKB-KW"/>
</dbReference>
<evidence type="ECO:0000256" key="8">
    <source>
        <dbReference type="ARBA" id="ARBA00023195"/>
    </source>
</evidence>